<dbReference type="PANTHER" id="PTHR33452">
    <property type="entry name" value="OXIDOREDUCTASE CATD-RELATED"/>
    <property type="match status" value="1"/>
</dbReference>
<keyword evidence="5 7" id="KW-1133">Transmembrane helix</keyword>
<dbReference type="InterPro" id="IPR032808">
    <property type="entry name" value="DoxX"/>
</dbReference>
<evidence type="ECO:0000256" key="4">
    <source>
        <dbReference type="ARBA" id="ARBA00022692"/>
    </source>
</evidence>
<evidence type="ECO:0000256" key="5">
    <source>
        <dbReference type="ARBA" id="ARBA00022989"/>
    </source>
</evidence>
<evidence type="ECO:0000313" key="9">
    <source>
        <dbReference type="Proteomes" id="UP000289946"/>
    </source>
</evidence>
<reference evidence="8 9" key="1">
    <citation type="submission" date="2018-10" db="EMBL/GenBank/DDBJ databases">
        <title>Bradyrhizobium sp. nov., isolated from effective nodules of peanut in China.</title>
        <authorList>
            <person name="Li Y."/>
        </authorList>
    </citation>
    <scope>NUCLEOTIDE SEQUENCE [LARGE SCALE GENOMIC DNA]</scope>
    <source>
        <strain evidence="8 9">CCBAU 51781</strain>
    </source>
</reference>
<dbReference type="PANTHER" id="PTHR33452:SF1">
    <property type="entry name" value="INNER MEMBRANE PROTEIN YPHA-RELATED"/>
    <property type="match status" value="1"/>
</dbReference>
<dbReference type="Pfam" id="PF07681">
    <property type="entry name" value="DoxX"/>
    <property type="match status" value="1"/>
</dbReference>
<accession>A0ABY0DFU8</accession>
<comment type="subcellular location">
    <subcellularLocation>
        <location evidence="1">Cell membrane</location>
        <topology evidence="1">Multi-pass membrane protein</topology>
    </subcellularLocation>
</comment>
<protein>
    <submittedName>
        <fullName evidence="8">DoxX family protein</fullName>
    </submittedName>
</protein>
<comment type="caution">
    <text evidence="8">The sequence shown here is derived from an EMBL/GenBank/DDBJ whole genome shotgun (WGS) entry which is preliminary data.</text>
</comment>
<gene>
    <name evidence="8" type="ORF">EAS62_28245</name>
</gene>
<evidence type="ECO:0000256" key="6">
    <source>
        <dbReference type="ARBA" id="ARBA00023136"/>
    </source>
</evidence>
<evidence type="ECO:0000256" key="3">
    <source>
        <dbReference type="ARBA" id="ARBA00022475"/>
    </source>
</evidence>
<evidence type="ECO:0000256" key="2">
    <source>
        <dbReference type="ARBA" id="ARBA00006679"/>
    </source>
</evidence>
<keyword evidence="4 7" id="KW-0812">Transmembrane</keyword>
<dbReference type="RefSeq" id="WP_128941563.1">
    <property type="nucleotide sequence ID" value="NZ_RDRA01000017.1"/>
</dbReference>
<evidence type="ECO:0000256" key="1">
    <source>
        <dbReference type="ARBA" id="ARBA00004651"/>
    </source>
</evidence>
<proteinExistence type="inferred from homology"/>
<feature type="transmembrane region" description="Helical" evidence="7">
    <location>
        <begin position="134"/>
        <end position="155"/>
    </location>
</feature>
<feature type="transmembrane region" description="Helical" evidence="7">
    <location>
        <begin position="97"/>
        <end position="122"/>
    </location>
</feature>
<evidence type="ECO:0000313" key="8">
    <source>
        <dbReference type="EMBL" id="RXG90404.1"/>
    </source>
</evidence>
<name>A0ABY0DFU8_9BRAD</name>
<keyword evidence="9" id="KW-1185">Reference proteome</keyword>
<dbReference type="EMBL" id="RDRA01000017">
    <property type="protein sequence ID" value="RXG90404.1"/>
    <property type="molecule type" value="Genomic_DNA"/>
</dbReference>
<evidence type="ECO:0000256" key="7">
    <source>
        <dbReference type="SAM" id="Phobius"/>
    </source>
</evidence>
<comment type="similarity">
    <text evidence="2">Belongs to the DoxX family.</text>
</comment>
<organism evidence="8 9">
    <name type="scientific">Bradyrhizobium zhanjiangense</name>
    <dbReference type="NCBI Taxonomy" id="1325107"/>
    <lineage>
        <taxon>Bacteria</taxon>
        <taxon>Pseudomonadati</taxon>
        <taxon>Pseudomonadota</taxon>
        <taxon>Alphaproteobacteria</taxon>
        <taxon>Hyphomicrobiales</taxon>
        <taxon>Nitrobacteraceae</taxon>
        <taxon>Bradyrhizobium</taxon>
    </lineage>
</organism>
<keyword evidence="6 7" id="KW-0472">Membrane</keyword>
<dbReference type="InterPro" id="IPR051907">
    <property type="entry name" value="DoxX-like_oxidoreductase"/>
</dbReference>
<sequence>MTTHVSIAAIENAVRELAAWLARVARMVAPPVLRIALAVPFFKSGLTKWDGFLSLSPAAEFLFEDEFKLHLFGQAYDFPFPTAVAYLDGIAEIVLPVLLVAGLATRFSALALLVMTGVIQLVVPEGWANFHLPWAGLALAIIALGPGALSLDHWLERLPRPWKQGGA</sequence>
<keyword evidence="3" id="KW-1003">Cell membrane</keyword>
<dbReference type="Proteomes" id="UP000289946">
    <property type="component" value="Unassembled WGS sequence"/>
</dbReference>